<reference evidence="1" key="2">
    <citation type="submission" date="2020-05" db="UniProtKB">
        <authorList>
            <consortium name="EnsemblMetazoa"/>
        </authorList>
    </citation>
    <scope>IDENTIFICATION</scope>
    <source>
        <strain evidence="1">IAEA</strain>
    </source>
</reference>
<dbReference type="AlphaFoldDB" id="A0A1A9ZWP4"/>
<reference evidence="2" key="1">
    <citation type="submission" date="2014-03" db="EMBL/GenBank/DDBJ databases">
        <authorList>
            <person name="Aksoy S."/>
            <person name="Warren W."/>
            <person name="Wilson R.K."/>
        </authorList>
    </citation>
    <scope>NUCLEOTIDE SEQUENCE [LARGE SCALE GENOMIC DNA]</scope>
    <source>
        <strain evidence="2">IAEA</strain>
    </source>
</reference>
<keyword evidence="2" id="KW-1185">Reference proteome</keyword>
<protein>
    <submittedName>
        <fullName evidence="1">Uncharacterized protein</fullName>
    </submittedName>
</protein>
<evidence type="ECO:0000313" key="1">
    <source>
        <dbReference type="EnsemblMetazoa" id="GPAI027420-PA"/>
    </source>
</evidence>
<accession>A0A1A9ZWP4</accession>
<evidence type="ECO:0000313" key="2">
    <source>
        <dbReference type="Proteomes" id="UP000092445"/>
    </source>
</evidence>
<name>A0A1A9ZWP4_GLOPL</name>
<dbReference type="Proteomes" id="UP000092445">
    <property type="component" value="Unassembled WGS sequence"/>
</dbReference>
<organism evidence="1 2">
    <name type="scientific">Glossina pallidipes</name>
    <name type="common">Tsetse fly</name>
    <dbReference type="NCBI Taxonomy" id="7398"/>
    <lineage>
        <taxon>Eukaryota</taxon>
        <taxon>Metazoa</taxon>
        <taxon>Ecdysozoa</taxon>
        <taxon>Arthropoda</taxon>
        <taxon>Hexapoda</taxon>
        <taxon>Insecta</taxon>
        <taxon>Pterygota</taxon>
        <taxon>Neoptera</taxon>
        <taxon>Endopterygota</taxon>
        <taxon>Diptera</taxon>
        <taxon>Brachycera</taxon>
        <taxon>Muscomorpha</taxon>
        <taxon>Hippoboscoidea</taxon>
        <taxon>Glossinidae</taxon>
        <taxon>Glossina</taxon>
    </lineage>
</organism>
<dbReference type="VEuPathDB" id="VectorBase:GPAI027420"/>
<proteinExistence type="predicted"/>
<sequence length="117" mass="13611">MKNLSFFQLYPCDQVCIYKNFVHFLCVSLELLQNDLCAMKSFQPQFLQNFKQSKTTTITTTTTTTATAATTTMAMNTRHTIFSTIFIRRRCLSQVELKPARKHIANRFILITLVEYK</sequence>
<dbReference type="EnsemblMetazoa" id="GPAI027420-RA">
    <property type="protein sequence ID" value="GPAI027420-PA"/>
    <property type="gene ID" value="GPAI027420"/>
</dbReference>